<sequence>MPVRFWLTVPTNVARFGTIFEGSDRDRGEVEADDASSRSHVSRRCRDRPGRLGPKDGFHECPEGYKPPYMRAQFLAKAGH</sequence>
<reference evidence="2 3" key="2">
    <citation type="journal article" date="2012" name="Open Biol.">
        <title>Characteristics of nucleosomes and linker DNA regions on the genome of the basidiomycete Mixia osmundae revealed by mono- and dinucleosome mapping.</title>
        <authorList>
            <person name="Nishida H."/>
            <person name="Kondo S."/>
            <person name="Matsumoto T."/>
            <person name="Suzuki Y."/>
            <person name="Yoshikawa H."/>
            <person name="Taylor T.D."/>
            <person name="Sugiyama J."/>
        </authorList>
    </citation>
    <scope>NUCLEOTIDE SEQUENCE [LARGE SCALE GENOMIC DNA]</scope>
    <source>
        <strain evidence="3">CBS 9802 / IAM 14324 / JCM 22182 / KY 12970</strain>
    </source>
</reference>
<dbReference type="RefSeq" id="XP_014567498.1">
    <property type="nucleotide sequence ID" value="XM_014712012.1"/>
</dbReference>
<reference evidence="2 3" key="1">
    <citation type="journal article" date="2011" name="J. Gen. Appl. Microbiol.">
        <title>Draft genome sequencing of the enigmatic basidiomycete Mixia osmundae.</title>
        <authorList>
            <person name="Nishida H."/>
            <person name="Nagatsuka Y."/>
            <person name="Sugiyama J."/>
        </authorList>
    </citation>
    <scope>NUCLEOTIDE SEQUENCE [LARGE SCALE GENOMIC DNA]</scope>
    <source>
        <strain evidence="3">CBS 9802 / IAM 14324 / JCM 22182 / KY 12970</strain>
    </source>
</reference>
<dbReference type="InParanoid" id="G7E7E5"/>
<proteinExistence type="predicted"/>
<accession>G7E7E5</accession>
<protein>
    <submittedName>
        <fullName evidence="2">Uncharacterized protein</fullName>
    </submittedName>
</protein>
<comment type="caution">
    <text evidence="2">The sequence shown here is derived from an EMBL/GenBank/DDBJ whole genome shotgun (WGS) entry which is preliminary data.</text>
</comment>
<dbReference type="AlphaFoldDB" id="G7E7E5"/>
<evidence type="ECO:0000313" key="2">
    <source>
        <dbReference type="EMBL" id="GAA98755.1"/>
    </source>
</evidence>
<dbReference type="EMBL" id="BABT02000164">
    <property type="protein sequence ID" value="GAA98755.1"/>
    <property type="molecule type" value="Genomic_DNA"/>
</dbReference>
<dbReference type="HOGENOM" id="CLU_2590280_0_0_1"/>
<feature type="region of interest" description="Disordered" evidence="1">
    <location>
        <begin position="25"/>
        <end position="51"/>
    </location>
</feature>
<evidence type="ECO:0000256" key="1">
    <source>
        <dbReference type="SAM" id="MobiDB-lite"/>
    </source>
</evidence>
<dbReference type="Proteomes" id="UP000009131">
    <property type="component" value="Unassembled WGS sequence"/>
</dbReference>
<gene>
    <name evidence="2" type="primary">Mo05443</name>
    <name evidence="2" type="ORF">E5Q_05443</name>
</gene>
<organism evidence="2 3">
    <name type="scientific">Mixia osmundae (strain CBS 9802 / IAM 14324 / JCM 22182 / KY 12970)</name>
    <dbReference type="NCBI Taxonomy" id="764103"/>
    <lineage>
        <taxon>Eukaryota</taxon>
        <taxon>Fungi</taxon>
        <taxon>Dikarya</taxon>
        <taxon>Basidiomycota</taxon>
        <taxon>Pucciniomycotina</taxon>
        <taxon>Mixiomycetes</taxon>
        <taxon>Mixiales</taxon>
        <taxon>Mixiaceae</taxon>
        <taxon>Mixia</taxon>
    </lineage>
</organism>
<evidence type="ECO:0000313" key="3">
    <source>
        <dbReference type="Proteomes" id="UP000009131"/>
    </source>
</evidence>
<keyword evidence="3" id="KW-1185">Reference proteome</keyword>
<name>G7E7E5_MIXOS</name>